<dbReference type="RefSeq" id="WP_054405863.1">
    <property type="nucleotide sequence ID" value="NZ_FOYA01000004.1"/>
</dbReference>
<dbReference type="STRING" id="1202724.AM493_01240"/>
<reference evidence="3 4" key="1">
    <citation type="submission" date="2015-08" db="EMBL/GenBank/DDBJ databases">
        <title>Whole genome sequence of Flavobacterium akiainvivens IK-1T, from decaying Wikstroemia oahuensis, an endemic Hawaiian shrub.</title>
        <authorList>
            <person name="Wan X."/>
            <person name="Hou S."/>
            <person name="Saito J."/>
            <person name="Donachie S."/>
        </authorList>
    </citation>
    <scope>NUCLEOTIDE SEQUENCE [LARGE SCALE GENOMIC DNA]</scope>
    <source>
        <strain evidence="3 4">IK-1</strain>
    </source>
</reference>
<keyword evidence="4" id="KW-1185">Reference proteome</keyword>
<dbReference type="Pfam" id="PF20469">
    <property type="entry name" value="OLD-like_TOPRIM"/>
    <property type="match status" value="1"/>
</dbReference>
<dbReference type="InterPro" id="IPR051396">
    <property type="entry name" value="Bact_Antivir_Def_Nuclease"/>
</dbReference>
<dbReference type="CDD" id="cd01026">
    <property type="entry name" value="TOPRIM_OLD"/>
    <property type="match status" value="1"/>
</dbReference>
<accession>A0A0M9VGT3</accession>
<dbReference type="PANTHER" id="PTHR43581">
    <property type="entry name" value="ATP/GTP PHOSPHATASE"/>
    <property type="match status" value="1"/>
</dbReference>
<dbReference type="InterPro" id="IPR034139">
    <property type="entry name" value="TOPRIM_OLD"/>
</dbReference>
<dbReference type="InterPro" id="IPR041685">
    <property type="entry name" value="AAA_GajA/Old/RecF-like"/>
</dbReference>
<feature type="domain" description="OLD protein-like TOPRIM" evidence="2">
    <location>
        <begin position="394"/>
        <end position="456"/>
    </location>
</feature>
<feature type="domain" description="Endonuclease GajA/Old nuclease/RecF-like AAA" evidence="1">
    <location>
        <begin position="1"/>
        <end position="340"/>
    </location>
</feature>
<protein>
    <submittedName>
        <fullName evidence="3">Uncharacterized protein</fullName>
    </submittedName>
</protein>
<proteinExistence type="predicted"/>
<evidence type="ECO:0000259" key="1">
    <source>
        <dbReference type="Pfam" id="PF13175"/>
    </source>
</evidence>
<dbReference type="AlphaFoldDB" id="A0A0M9VGT3"/>
<organism evidence="3 4">
    <name type="scientific">Flavobacterium akiainvivens</name>
    <dbReference type="NCBI Taxonomy" id="1202724"/>
    <lineage>
        <taxon>Bacteria</taxon>
        <taxon>Pseudomonadati</taxon>
        <taxon>Bacteroidota</taxon>
        <taxon>Flavobacteriia</taxon>
        <taxon>Flavobacteriales</taxon>
        <taxon>Flavobacteriaceae</taxon>
        <taxon>Flavobacterium</taxon>
    </lineage>
</organism>
<dbReference type="PANTHER" id="PTHR43581:SF4">
    <property type="entry name" value="ATP_GTP PHOSPHATASE"/>
    <property type="match status" value="1"/>
</dbReference>
<name>A0A0M9VGT3_9FLAO</name>
<sequence>MKLQKLIIKNFRGLKGNNNVIDFSTSNIIFLIGQNNVGKSSFLRAYEFFVISTQKASLSDFYNYNLETPIEIEGVFLKDDNDDEDVNLSMAVKGKGTDPDWIKKWVDDTNHIRVKKIWTRTDAADKYTYSPETNEWVLNGFGGMPSLFQKYSPTPIIIGAMETESSLEEKVNKLIQDEILKKLKEDYGDDLDKLIQGVKDLQQKIADSDIITKYNEDINEYFKKVFTDLTLKLSPKDDENIKLEDSFKKNHSVTITKDGVDRNEVFTQYGHGVIRQALYNFLTFLKRSREGSKKEYIILYEEPELFLHPEITFRLRTSLYDLAENSPFQILCATHSPLMIDISKPHSSLVRVVKRQDETTHTYQVGDEVFRGDEVKKQRIQMINRFNPHVCESFYSKTVIIVEGDTEAIVFRDLIKRFYNTFEVYVLNSGSKNNIPFFQEIFTAFHIEHCVIHDSDSRTTSDGKANSAWTLNKSIWDKVLAANDRLEGLSRRYVHVGNFELSHGIVSNGKDKPWKAYDYAQSLTLESDAPCLVLLKDLLIDKVILHNHEYVEGLN</sequence>
<evidence type="ECO:0000259" key="2">
    <source>
        <dbReference type="Pfam" id="PF20469"/>
    </source>
</evidence>
<dbReference type="InterPro" id="IPR027417">
    <property type="entry name" value="P-loop_NTPase"/>
</dbReference>
<dbReference type="SUPFAM" id="SSF52540">
    <property type="entry name" value="P-loop containing nucleoside triphosphate hydrolases"/>
    <property type="match status" value="1"/>
</dbReference>
<evidence type="ECO:0000313" key="3">
    <source>
        <dbReference type="EMBL" id="KOS04819.1"/>
    </source>
</evidence>
<evidence type="ECO:0000313" key="4">
    <source>
        <dbReference type="Proteomes" id="UP000037755"/>
    </source>
</evidence>
<dbReference type="Gene3D" id="3.40.50.300">
    <property type="entry name" value="P-loop containing nucleotide triphosphate hydrolases"/>
    <property type="match status" value="1"/>
</dbReference>
<gene>
    <name evidence="3" type="ORF">AM493_01240</name>
</gene>
<dbReference type="Pfam" id="PF13175">
    <property type="entry name" value="AAA_15"/>
    <property type="match status" value="1"/>
</dbReference>
<dbReference type="PATRIC" id="fig|1202724.3.peg.251"/>
<dbReference type="EMBL" id="LIYD01000005">
    <property type="protein sequence ID" value="KOS04819.1"/>
    <property type="molecule type" value="Genomic_DNA"/>
</dbReference>
<dbReference type="Proteomes" id="UP000037755">
    <property type="component" value="Unassembled WGS sequence"/>
</dbReference>
<dbReference type="OrthoDB" id="9805802at2"/>
<comment type="caution">
    <text evidence="3">The sequence shown here is derived from an EMBL/GenBank/DDBJ whole genome shotgun (WGS) entry which is preliminary data.</text>
</comment>